<dbReference type="Gene3D" id="3.30.70.270">
    <property type="match status" value="1"/>
</dbReference>
<organism evidence="4 5">
    <name type="scientific">Meiothermus hypogaeus NBRC 106114</name>
    <dbReference type="NCBI Taxonomy" id="1227553"/>
    <lineage>
        <taxon>Bacteria</taxon>
        <taxon>Thermotogati</taxon>
        <taxon>Deinococcota</taxon>
        <taxon>Deinococci</taxon>
        <taxon>Thermales</taxon>
        <taxon>Thermaceae</taxon>
        <taxon>Meiothermus</taxon>
    </lineage>
</organism>
<name>A0A511QZX0_9DEIN</name>
<dbReference type="GO" id="GO:0052621">
    <property type="term" value="F:diguanylate cyclase activity"/>
    <property type="evidence" value="ECO:0007669"/>
    <property type="project" value="TreeGrafter"/>
</dbReference>
<proteinExistence type="predicted"/>
<dbReference type="Gene3D" id="1.25.40.10">
    <property type="entry name" value="Tetratricopeptide repeat domain"/>
    <property type="match status" value="2"/>
</dbReference>
<feature type="domain" description="GGDEF" evidence="3">
    <location>
        <begin position="459"/>
        <end position="590"/>
    </location>
</feature>
<feature type="coiled-coil region" evidence="2">
    <location>
        <begin position="404"/>
        <end position="431"/>
    </location>
</feature>
<sequence length="590" mass="66489">MNHAATHLTSSAAPTAAERVLTLVDLGSEVLRINPAQALDMATQAAQLCQEHGLARLRLPVLSLLGESQYRLGQYLEARANLNTLLSLGPDQALEARTFNLLGHVQRMLGEHRTAIQHYNQALELAHHLQDKKQEITALNGLAGTYFSLFDYQGAAELYLQSLGLAQSLGNLDAEGAALGNLGAVYLEQGELSRAQELFQKGLEICIRVGNQQREAVVRNNLGFTYYRLDAYQSSLEYSQQALQLAQKLRDRRIEASALGNLALTYFALGQYDTALELNKRALELERELHNRHTEADLLVQIGRIWLEKRNYTLAQSTLEEALQVAQSGGNRKAHTEVHLYLSEIWQHKGQFALALQQHRLYHELTTATLREQLERKTLALLIRFQAEQALQQAEIVRLRNVELVSANEALEQANREKSQLLAQLEQMVRTDPLTQIYNRRYLEEQLRHLFEQSRAEQWPLSVALIDLDHFKAINDTYSHQAGDEVLKTTAALFKEALPEVGLIARYGGEEFAIVFPRTAAAEAAAACERLRQRIETHDWSFIHPDLVVTVSIGVSDAPAAPNHEKLLMVADQYLYDAKRRRRNQVCFGS</sequence>
<dbReference type="FunFam" id="3.30.70.270:FF:000001">
    <property type="entry name" value="Diguanylate cyclase domain protein"/>
    <property type="match status" value="1"/>
</dbReference>
<dbReference type="PROSITE" id="PS50005">
    <property type="entry name" value="TPR"/>
    <property type="match status" value="3"/>
</dbReference>
<dbReference type="Pfam" id="PF00990">
    <property type="entry name" value="GGDEF"/>
    <property type="match status" value="1"/>
</dbReference>
<comment type="caution">
    <text evidence="4">The sequence shown here is derived from an EMBL/GenBank/DDBJ whole genome shotgun (WGS) entry which is preliminary data.</text>
</comment>
<keyword evidence="2" id="KW-0175">Coiled coil</keyword>
<dbReference type="AlphaFoldDB" id="A0A511QZX0"/>
<reference evidence="4 5" key="1">
    <citation type="submission" date="2019-07" db="EMBL/GenBank/DDBJ databases">
        <title>Whole genome shotgun sequence of Meiothermus hypogaeus NBRC 106114.</title>
        <authorList>
            <person name="Hosoyama A."/>
            <person name="Uohara A."/>
            <person name="Ohji S."/>
            <person name="Ichikawa N."/>
        </authorList>
    </citation>
    <scope>NUCLEOTIDE SEQUENCE [LARGE SCALE GENOMIC DNA]</scope>
    <source>
        <strain evidence="4 5">NBRC 106114</strain>
    </source>
</reference>
<dbReference type="PANTHER" id="PTHR45138:SF9">
    <property type="entry name" value="DIGUANYLATE CYCLASE DGCM-RELATED"/>
    <property type="match status" value="1"/>
</dbReference>
<gene>
    <name evidence="4" type="ORF">MHY01S_10890</name>
</gene>
<feature type="repeat" description="TPR" evidence="1">
    <location>
        <begin position="176"/>
        <end position="209"/>
    </location>
</feature>
<dbReference type="PROSITE" id="PS50293">
    <property type="entry name" value="TPR_REGION"/>
    <property type="match status" value="1"/>
</dbReference>
<evidence type="ECO:0000259" key="3">
    <source>
        <dbReference type="PROSITE" id="PS50887"/>
    </source>
</evidence>
<dbReference type="SUPFAM" id="SSF55073">
    <property type="entry name" value="Nucleotide cyclase"/>
    <property type="match status" value="1"/>
</dbReference>
<dbReference type="Proteomes" id="UP000321197">
    <property type="component" value="Unassembled WGS sequence"/>
</dbReference>
<dbReference type="InterPro" id="IPR050469">
    <property type="entry name" value="Diguanylate_Cyclase"/>
</dbReference>
<dbReference type="PANTHER" id="PTHR45138">
    <property type="entry name" value="REGULATORY COMPONENTS OF SENSORY TRANSDUCTION SYSTEM"/>
    <property type="match status" value="1"/>
</dbReference>
<dbReference type="InterPro" id="IPR029787">
    <property type="entry name" value="Nucleotide_cyclase"/>
</dbReference>
<dbReference type="SMART" id="SM00028">
    <property type="entry name" value="TPR"/>
    <property type="match status" value="7"/>
</dbReference>
<dbReference type="EMBL" id="BJXL01000025">
    <property type="protein sequence ID" value="GEM82923.1"/>
    <property type="molecule type" value="Genomic_DNA"/>
</dbReference>
<dbReference type="Pfam" id="PF13424">
    <property type="entry name" value="TPR_12"/>
    <property type="match status" value="3"/>
</dbReference>
<dbReference type="InterPro" id="IPR043128">
    <property type="entry name" value="Rev_trsase/Diguanyl_cyclase"/>
</dbReference>
<dbReference type="OrthoDB" id="9783388at2"/>
<dbReference type="InterPro" id="IPR019734">
    <property type="entry name" value="TPR_rpt"/>
</dbReference>
<dbReference type="InterPro" id="IPR011990">
    <property type="entry name" value="TPR-like_helical_dom_sf"/>
</dbReference>
<dbReference type="SUPFAM" id="SSF48452">
    <property type="entry name" value="TPR-like"/>
    <property type="match status" value="3"/>
</dbReference>
<dbReference type="NCBIfam" id="TIGR00254">
    <property type="entry name" value="GGDEF"/>
    <property type="match status" value="1"/>
</dbReference>
<evidence type="ECO:0000313" key="4">
    <source>
        <dbReference type="EMBL" id="GEM82923.1"/>
    </source>
</evidence>
<evidence type="ECO:0000256" key="1">
    <source>
        <dbReference type="PROSITE-ProRule" id="PRU00339"/>
    </source>
</evidence>
<feature type="repeat" description="TPR" evidence="1">
    <location>
        <begin position="256"/>
        <end position="289"/>
    </location>
</feature>
<dbReference type="PROSITE" id="PS50887">
    <property type="entry name" value="GGDEF"/>
    <property type="match status" value="1"/>
</dbReference>
<keyword evidence="1" id="KW-0802">TPR repeat</keyword>
<dbReference type="InterPro" id="IPR000160">
    <property type="entry name" value="GGDEF_dom"/>
</dbReference>
<feature type="repeat" description="TPR" evidence="1">
    <location>
        <begin position="96"/>
        <end position="129"/>
    </location>
</feature>
<evidence type="ECO:0000256" key="2">
    <source>
        <dbReference type="SAM" id="Coils"/>
    </source>
</evidence>
<dbReference type="CDD" id="cd01949">
    <property type="entry name" value="GGDEF"/>
    <property type="match status" value="1"/>
</dbReference>
<dbReference type="RefSeq" id="WP_119341228.1">
    <property type="nucleotide sequence ID" value="NZ_BJXL01000025.1"/>
</dbReference>
<evidence type="ECO:0000313" key="5">
    <source>
        <dbReference type="Proteomes" id="UP000321197"/>
    </source>
</evidence>
<dbReference type="SMART" id="SM00267">
    <property type="entry name" value="GGDEF"/>
    <property type="match status" value="1"/>
</dbReference>
<accession>A0A511QZX0</accession>
<protein>
    <submittedName>
        <fullName evidence="4">GGDEF domain-containing protein</fullName>
    </submittedName>
</protein>